<protein>
    <recommendedName>
        <fullName evidence="4">Dolichyl-phosphate-mannose-protein mannosyltransferase</fullName>
    </recommendedName>
</protein>
<feature type="transmembrane region" description="Helical" evidence="1">
    <location>
        <begin position="222"/>
        <end position="248"/>
    </location>
</feature>
<reference evidence="3" key="1">
    <citation type="submission" date="2017-09" db="EMBL/GenBank/DDBJ databases">
        <authorList>
            <person name="Varghese N."/>
            <person name="Submissions S."/>
        </authorList>
    </citation>
    <scope>NUCLEOTIDE SEQUENCE [LARGE SCALE GENOMIC DNA]</scope>
    <source>
        <strain evidence="3">DSM 44270</strain>
    </source>
</reference>
<name>A0A286GGB7_9ACTN</name>
<feature type="transmembrane region" description="Helical" evidence="1">
    <location>
        <begin position="347"/>
        <end position="366"/>
    </location>
</feature>
<feature type="transmembrane region" description="Helical" evidence="1">
    <location>
        <begin position="293"/>
        <end position="311"/>
    </location>
</feature>
<dbReference type="AlphaFoldDB" id="A0A286GGB7"/>
<feature type="transmembrane region" description="Helical" evidence="1">
    <location>
        <begin position="268"/>
        <end position="286"/>
    </location>
</feature>
<feature type="transmembrane region" description="Helical" evidence="1">
    <location>
        <begin position="317"/>
        <end position="335"/>
    </location>
</feature>
<keyword evidence="3" id="KW-1185">Reference proteome</keyword>
<organism evidence="2 3">
    <name type="scientific">Blastococcus haudaquaticus</name>
    <dbReference type="NCBI Taxonomy" id="1938745"/>
    <lineage>
        <taxon>Bacteria</taxon>
        <taxon>Bacillati</taxon>
        <taxon>Actinomycetota</taxon>
        <taxon>Actinomycetes</taxon>
        <taxon>Geodermatophilales</taxon>
        <taxon>Geodermatophilaceae</taxon>
        <taxon>Blastococcus</taxon>
    </lineage>
</organism>
<dbReference type="EMBL" id="OCNK01000001">
    <property type="protein sequence ID" value="SOD94548.1"/>
    <property type="molecule type" value="Genomic_DNA"/>
</dbReference>
<feature type="transmembrane region" description="Helical" evidence="1">
    <location>
        <begin position="25"/>
        <end position="48"/>
    </location>
</feature>
<keyword evidence="1" id="KW-0812">Transmembrane</keyword>
<keyword evidence="1" id="KW-1133">Transmembrane helix</keyword>
<sequence length="504" mass="53175">MRTITLPVDPTGTPEEPGFRGASRLGWAVVGVSAGVHLALCWVLRGFLTDDAWISVRYAENLAAGEGFVWNPGGPRVEGFSNPLLVALEALADAVGWSAPGAARAVGVLSGVACVALVYGRGRHVVGEHAAMIAAFLTACSAPFALWAVGGLETLLVALVVTAGTLEVARRDGGRVWHAAAVFALLPWLRPEGLAVVAAVVLAGEVPGLFRASTRRRAFVRGLVLGGVPLCSQLVLEGLRLGLYGHLLPNSVLYKSGAGDGVTVLTKFLDQAWLPMALALVGAVLVGGRARLLAAPVVVYVLGSIGTLDSANAFSRFFMPVWPLLALLSAVVVGYGATRLVRRGRSVWAVVLAAAAGLLLLALPPADVRSVHGMQERYMDCRVGARESALDWLRTTPPGTSFAISDAGLVPARAGGRFVVDNFFLNEPLIQETGRIPFRERADLVHDRAPDVLVLSSREPGTFVGYYPTEQAIHDHPAMSAYRLAHVASGGGPGCSYHLMLFRR</sequence>
<evidence type="ECO:0008006" key="4">
    <source>
        <dbReference type="Google" id="ProtNLM"/>
    </source>
</evidence>
<dbReference type="OrthoDB" id="5492344at2"/>
<proteinExistence type="predicted"/>
<dbReference type="RefSeq" id="WP_159961513.1">
    <property type="nucleotide sequence ID" value="NZ_OCNK01000001.1"/>
</dbReference>
<feature type="transmembrane region" description="Helical" evidence="1">
    <location>
        <begin position="193"/>
        <end position="210"/>
    </location>
</feature>
<keyword evidence="1" id="KW-0472">Membrane</keyword>
<accession>A0A286GGB7</accession>
<dbReference type="Proteomes" id="UP000219482">
    <property type="component" value="Unassembled WGS sequence"/>
</dbReference>
<evidence type="ECO:0000313" key="3">
    <source>
        <dbReference type="Proteomes" id="UP000219482"/>
    </source>
</evidence>
<evidence type="ECO:0000256" key="1">
    <source>
        <dbReference type="SAM" id="Phobius"/>
    </source>
</evidence>
<gene>
    <name evidence="2" type="ORF">SAMN06272739_0893</name>
</gene>
<evidence type="ECO:0000313" key="2">
    <source>
        <dbReference type="EMBL" id="SOD94548.1"/>
    </source>
</evidence>